<evidence type="ECO:0000313" key="3">
    <source>
        <dbReference type="EMBL" id="MCC0098459.1"/>
    </source>
</evidence>
<reference evidence="3 4" key="1">
    <citation type="submission" date="2021-08" db="EMBL/GenBank/DDBJ databases">
        <title>Genomic Architecture of Streptomyces flavotricini NGL1 and Streptomyces erythrochromogenes HMS4 With Differential Plant Beneficial attributes and laccase production capabilities.</title>
        <authorList>
            <person name="Salwan R."/>
            <person name="Kaur R."/>
            <person name="Sharma V."/>
        </authorList>
    </citation>
    <scope>NUCLEOTIDE SEQUENCE [LARGE SCALE GENOMIC DNA]</scope>
    <source>
        <strain evidence="3 4">NGL1</strain>
    </source>
</reference>
<name>A0ABS8EE28_9ACTN</name>
<proteinExistence type="predicted"/>
<feature type="transmembrane region" description="Helical" evidence="2">
    <location>
        <begin position="59"/>
        <end position="78"/>
    </location>
</feature>
<gene>
    <name evidence="3" type="ORF">K7B10_27570</name>
</gene>
<feature type="compositionally biased region" description="Low complexity" evidence="1">
    <location>
        <begin position="10"/>
        <end position="19"/>
    </location>
</feature>
<protein>
    <submittedName>
        <fullName evidence="3">Uncharacterized protein</fullName>
    </submittedName>
</protein>
<keyword evidence="2" id="KW-0812">Transmembrane</keyword>
<keyword evidence="2" id="KW-0472">Membrane</keyword>
<dbReference type="Proteomes" id="UP001520654">
    <property type="component" value="Unassembled WGS sequence"/>
</dbReference>
<dbReference type="RefSeq" id="WP_229340157.1">
    <property type="nucleotide sequence ID" value="NZ_JAINUL010000001.1"/>
</dbReference>
<feature type="transmembrane region" description="Helical" evidence="2">
    <location>
        <begin position="32"/>
        <end position="52"/>
    </location>
</feature>
<evidence type="ECO:0000313" key="4">
    <source>
        <dbReference type="Proteomes" id="UP001520654"/>
    </source>
</evidence>
<keyword evidence="2" id="KW-1133">Transmembrane helix</keyword>
<feature type="region of interest" description="Disordered" evidence="1">
    <location>
        <begin position="1"/>
        <end position="28"/>
    </location>
</feature>
<organism evidence="3 4">
    <name type="scientific">Streptomyces flavotricini</name>
    <dbReference type="NCBI Taxonomy" id="66888"/>
    <lineage>
        <taxon>Bacteria</taxon>
        <taxon>Bacillati</taxon>
        <taxon>Actinomycetota</taxon>
        <taxon>Actinomycetes</taxon>
        <taxon>Kitasatosporales</taxon>
        <taxon>Streptomycetaceae</taxon>
        <taxon>Streptomyces</taxon>
    </lineage>
</organism>
<comment type="caution">
    <text evidence="3">The sequence shown here is derived from an EMBL/GenBank/DDBJ whole genome shotgun (WGS) entry which is preliminary data.</text>
</comment>
<feature type="transmembrane region" description="Helical" evidence="2">
    <location>
        <begin position="98"/>
        <end position="122"/>
    </location>
</feature>
<sequence length="125" mass="13585">MNTPSSAGWQQQQQPQQPQTHVHPHPGETQPWLLVPALFTALTLVAAGLGYASSSLPRCPLWFLLPYLLPLGLTALAWRRPRTPAQRTNRIVAGSIGAGLALFCAKAVETVLMFLGLALWLIHGD</sequence>
<dbReference type="EMBL" id="JAINUL010000001">
    <property type="protein sequence ID" value="MCC0098459.1"/>
    <property type="molecule type" value="Genomic_DNA"/>
</dbReference>
<evidence type="ECO:0000256" key="2">
    <source>
        <dbReference type="SAM" id="Phobius"/>
    </source>
</evidence>
<evidence type="ECO:0000256" key="1">
    <source>
        <dbReference type="SAM" id="MobiDB-lite"/>
    </source>
</evidence>
<accession>A0ABS8EE28</accession>
<keyword evidence="4" id="KW-1185">Reference proteome</keyword>